<dbReference type="Gene3D" id="3.30.43.10">
    <property type="entry name" value="Uridine Diphospho-n-acetylenolpyruvylglucosamine Reductase, domain 2"/>
    <property type="match status" value="1"/>
</dbReference>
<reference evidence="6 7" key="1">
    <citation type="submission" date="2018-05" db="EMBL/GenBank/DDBJ databases">
        <title>Genome sequencing and assembly of the regulated plant pathogen Lachnellula willkommii and related sister species for the development of diagnostic species identification markers.</title>
        <authorList>
            <person name="Giroux E."/>
            <person name="Bilodeau G."/>
        </authorList>
    </citation>
    <scope>NUCLEOTIDE SEQUENCE [LARGE SCALE GENOMIC DNA]</scope>
    <source>
        <strain evidence="6 7">CBS 268.59</strain>
    </source>
</reference>
<evidence type="ECO:0000259" key="5">
    <source>
        <dbReference type="PROSITE" id="PS51387"/>
    </source>
</evidence>
<keyword evidence="4" id="KW-0560">Oxidoreductase</keyword>
<dbReference type="SUPFAM" id="SSF56176">
    <property type="entry name" value="FAD-binding/transporter-associated domain-like"/>
    <property type="match status" value="1"/>
</dbReference>
<dbReference type="PANTHER" id="PTHR42973">
    <property type="entry name" value="BINDING OXIDOREDUCTASE, PUTATIVE (AFU_ORTHOLOGUE AFUA_1G17690)-RELATED"/>
    <property type="match status" value="1"/>
</dbReference>
<organism evidence="6 7">
    <name type="scientific">Lachnellula suecica</name>
    <dbReference type="NCBI Taxonomy" id="602035"/>
    <lineage>
        <taxon>Eukaryota</taxon>
        <taxon>Fungi</taxon>
        <taxon>Dikarya</taxon>
        <taxon>Ascomycota</taxon>
        <taxon>Pezizomycotina</taxon>
        <taxon>Leotiomycetes</taxon>
        <taxon>Helotiales</taxon>
        <taxon>Lachnaceae</taxon>
        <taxon>Lachnellula</taxon>
    </lineage>
</organism>
<dbReference type="InterPro" id="IPR006094">
    <property type="entry name" value="Oxid_FAD_bind_N"/>
</dbReference>
<comment type="similarity">
    <text evidence="1">Belongs to the oxygen-dependent FAD-linked oxidoreductase family.</text>
</comment>
<dbReference type="PROSITE" id="PS51387">
    <property type="entry name" value="FAD_PCMH"/>
    <property type="match status" value="1"/>
</dbReference>
<evidence type="ECO:0000313" key="6">
    <source>
        <dbReference type="EMBL" id="TVY60764.1"/>
    </source>
</evidence>
<comment type="caution">
    <text evidence="6">The sequence shown here is derived from an EMBL/GenBank/DDBJ whole genome shotgun (WGS) entry which is preliminary data.</text>
</comment>
<gene>
    <name evidence="6" type="primary">aurO</name>
    <name evidence="6" type="ORF">LSUE1_G008910</name>
</gene>
<keyword evidence="2" id="KW-0285">Flavoprotein</keyword>
<dbReference type="AlphaFoldDB" id="A0A8T9BU85"/>
<dbReference type="OrthoDB" id="415825at2759"/>
<dbReference type="InterPro" id="IPR050416">
    <property type="entry name" value="FAD-linked_Oxidoreductase"/>
</dbReference>
<name>A0A8T9BU85_9HELO</name>
<evidence type="ECO:0000256" key="2">
    <source>
        <dbReference type="ARBA" id="ARBA00022630"/>
    </source>
</evidence>
<feature type="domain" description="FAD-binding PCMH-type" evidence="5">
    <location>
        <begin position="64"/>
        <end position="232"/>
    </location>
</feature>
<dbReference type="InterPro" id="IPR006093">
    <property type="entry name" value="Oxy_OxRdtase_FAD_BS"/>
</dbReference>
<proteinExistence type="inferred from homology"/>
<dbReference type="Gene3D" id="3.30.465.10">
    <property type="match status" value="1"/>
</dbReference>
<dbReference type="PANTHER" id="PTHR42973:SF7">
    <property type="entry name" value="FAD-BINDING PCMH-TYPE DOMAIN-CONTAINING PROTEIN"/>
    <property type="match status" value="1"/>
</dbReference>
<accession>A0A8T9BU85</accession>
<evidence type="ECO:0000256" key="3">
    <source>
        <dbReference type="ARBA" id="ARBA00022827"/>
    </source>
</evidence>
<keyword evidence="3" id="KW-0274">FAD</keyword>
<dbReference type="GO" id="GO:0016491">
    <property type="term" value="F:oxidoreductase activity"/>
    <property type="evidence" value="ECO:0007669"/>
    <property type="project" value="UniProtKB-KW"/>
</dbReference>
<dbReference type="Gene3D" id="3.40.462.20">
    <property type="match status" value="1"/>
</dbReference>
<evidence type="ECO:0000256" key="4">
    <source>
        <dbReference type="ARBA" id="ARBA00023002"/>
    </source>
</evidence>
<dbReference type="Pfam" id="PF01565">
    <property type="entry name" value="FAD_binding_4"/>
    <property type="match status" value="1"/>
</dbReference>
<dbReference type="PROSITE" id="PS00862">
    <property type="entry name" value="OX2_COVAL_FAD"/>
    <property type="match status" value="1"/>
</dbReference>
<dbReference type="InterPro" id="IPR016167">
    <property type="entry name" value="FAD-bd_PCMH_sub1"/>
</dbReference>
<evidence type="ECO:0000256" key="1">
    <source>
        <dbReference type="ARBA" id="ARBA00005466"/>
    </source>
</evidence>
<keyword evidence="7" id="KW-1185">Reference proteome</keyword>
<dbReference type="InterPro" id="IPR036318">
    <property type="entry name" value="FAD-bd_PCMH-like_sf"/>
</dbReference>
<protein>
    <submittedName>
        <fullName evidence="6">FAD-linked oxidoreductase aurO</fullName>
    </submittedName>
</protein>
<dbReference type="EMBL" id="QGMK01002129">
    <property type="protein sequence ID" value="TVY60764.1"/>
    <property type="molecule type" value="Genomic_DNA"/>
</dbReference>
<dbReference type="Proteomes" id="UP000469558">
    <property type="component" value="Unassembled WGS sequence"/>
</dbReference>
<dbReference type="InterPro" id="IPR016166">
    <property type="entry name" value="FAD-bd_PCMH"/>
</dbReference>
<dbReference type="GO" id="GO:0071949">
    <property type="term" value="F:FAD binding"/>
    <property type="evidence" value="ECO:0007669"/>
    <property type="project" value="InterPro"/>
</dbReference>
<evidence type="ECO:0000313" key="7">
    <source>
        <dbReference type="Proteomes" id="UP000469558"/>
    </source>
</evidence>
<dbReference type="InterPro" id="IPR016169">
    <property type="entry name" value="FAD-bd_PCMH_sub2"/>
</dbReference>
<sequence>MAEANFIASADNRHEKMTNVTSKDDISLDAPALLPLLTQCPHLNIITPSSSTFEKFNEIYQQDTTAVPLALIRPTTADEVADIVRFATSASPPIQITVRAGGHDLYARSNIHGSLIIDMKEIDTIELAADKKSVILGGGTIGINLAKSLEKYGLITALGGCHSVGYAGWATAGGYGGLNGALGLGVDQILGATLVSPKGDIIEADDELLWALRGGGCNFGVITSLKIKVETMPKVLAGVIVFPLSEAKKVLLRYQGLLDKDFPDAYGGELVLSPLPGLGKALIFSYTWASSDLETGVQFADKIRALGSVAMDTLLTFVLSNSSSLV</sequence>